<feature type="transmembrane region" description="Helical" evidence="1">
    <location>
        <begin position="53"/>
        <end position="74"/>
    </location>
</feature>
<proteinExistence type="predicted"/>
<feature type="transmembrane region" description="Helical" evidence="1">
    <location>
        <begin position="86"/>
        <end position="112"/>
    </location>
</feature>
<dbReference type="Proteomes" id="UP000598196">
    <property type="component" value="Unassembled WGS sequence"/>
</dbReference>
<keyword evidence="4" id="KW-1185">Reference proteome</keyword>
<dbReference type="AlphaFoldDB" id="A0A918DBS3"/>
<evidence type="ECO:0000256" key="1">
    <source>
        <dbReference type="SAM" id="Phobius"/>
    </source>
</evidence>
<keyword evidence="1" id="KW-1133">Transmembrane helix</keyword>
<sequence>MTGHFVPQRRPSWAAFVIAAGLAALAAVMLWDATLLKQDGGYGGVGPADVPRLIAIGLLVLSAATVYAGIRGNVPRAPRQEPAPVLWMLGGLVAQLVLLHPAGFAIASGLLFGFTARAMGKKPLWLTCGVGFLMALVVYGIFDRLLKLDLPAGPIERLIFGG</sequence>
<comment type="caution">
    <text evidence="3">The sequence shown here is derived from an EMBL/GenBank/DDBJ whole genome shotgun (WGS) entry which is preliminary data.</text>
</comment>
<dbReference type="RefSeq" id="WP_146285252.1">
    <property type="nucleotide sequence ID" value="NZ_BMLP01000001.1"/>
</dbReference>
<evidence type="ECO:0000259" key="2">
    <source>
        <dbReference type="Pfam" id="PF07331"/>
    </source>
</evidence>
<name>A0A918DBS3_9RHOB</name>
<keyword evidence="1" id="KW-0812">Transmembrane</keyword>
<evidence type="ECO:0000313" key="4">
    <source>
        <dbReference type="Proteomes" id="UP000598196"/>
    </source>
</evidence>
<organism evidence="3 4">
    <name type="scientific">Gemmobacter aquaticus</name>
    <dbReference type="NCBI Taxonomy" id="490185"/>
    <lineage>
        <taxon>Bacteria</taxon>
        <taxon>Pseudomonadati</taxon>
        <taxon>Pseudomonadota</taxon>
        <taxon>Alphaproteobacteria</taxon>
        <taxon>Rhodobacterales</taxon>
        <taxon>Paracoccaceae</taxon>
        <taxon>Gemmobacter</taxon>
    </lineage>
</organism>
<dbReference type="Pfam" id="PF07331">
    <property type="entry name" value="TctB"/>
    <property type="match status" value="1"/>
</dbReference>
<gene>
    <name evidence="3" type="ORF">GCM10010991_10040</name>
</gene>
<accession>A0A918DBS3</accession>
<protein>
    <submittedName>
        <fullName evidence="3">C4-dicarboxylate ABC transporter</fullName>
    </submittedName>
</protein>
<dbReference type="OrthoDB" id="7347328at2"/>
<feature type="transmembrane region" description="Helical" evidence="1">
    <location>
        <begin position="12"/>
        <end position="33"/>
    </location>
</feature>
<dbReference type="EMBL" id="BMLP01000001">
    <property type="protein sequence ID" value="GGO27805.1"/>
    <property type="molecule type" value="Genomic_DNA"/>
</dbReference>
<evidence type="ECO:0000313" key="3">
    <source>
        <dbReference type="EMBL" id="GGO27805.1"/>
    </source>
</evidence>
<dbReference type="InterPro" id="IPR009936">
    <property type="entry name" value="DUF1468"/>
</dbReference>
<feature type="transmembrane region" description="Helical" evidence="1">
    <location>
        <begin position="124"/>
        <end position="142"/>
    </location>
</feature>
<feature type="domain" description="DUF1468" evidence="2">
    <location>
        <begin position="17"/>
        <end position="151"/>
    </location>
</feature>
<reference evidence="3 4" key="1">
    <citation type="journal article" date="2014" name="Int. J. Syst. Evol. Microbiol.">
        <title>Complete genome sequence of Corynebacterium casei LMG S-19264T (=DSM 44701T), isolated from a smear-ripened cheese.</title>
        <authorList>
            <consortium name="US DOE Joint Genome Institute (JGI-PGF)"/>
            <person name="Walter F."/>
            <person name="Albersmeier A."/>
            <person name="Kalinowski J."/>
            <person name="Ruckert C."/>
        </authorList>
    </citation>
    <scope>NUCLEOTIDE SEQUENCE [LARGE SCALE GENOMIC DNA]</scope>
    <source>
        <strain evidence="3 4">CGMCC 1.7029</strain>
    </source>
</reference>
<keyword evidence="1" id="KW-0472">Membrane</keyword>